<gene>
    <name evidence="1" type="ORF">AVEN_7831_1</name>
</gene>
<organism evidence="1 2">
    <name type="scientific">Araneus ventricosus</name>
    <name type="common">Orbweaver spider</name>
    <name type="synonym">Epeira ventricosa</name>
    <dbReference type="NCBI Taxonomy" id="182803"/>
    <lineage>
        <taxon>Eukaryota</taxon>
        <taxon>Metazoa</taxon>
        <taxon>Ecdysozoa</taxon>
        <taxon>Arthropoda</taxon>
        <taxon>Chelicerata</taxon>
        <taxon>Arachnida</taxon>
        <taxon>Araneae</taxon>
        <taxon>Araneomorphae</taxon>
        <taxon>Entelegynae</taxon>
        <taxon>Araneoidea</taxon>
        <taxon>Araneidae</taxon>
        <taxon>Araneus</taxon>
    </lineage>
</organism>
<accession>A0A4Y2F1V9</accession>
<proteinExistence type="predicted"/>
<dbReference type="EMBL" id="BGPR01000769">
    <property type="protein sequence ID" value="GBM34777.1"/>
    <property type="molecule type" value="Genomic_DNA"/>
</dbReference>
<evidence type="ECO:0000313" key="1">
    <source>
        <dbReference type="EMBL" id="GBM34777.1"/>
    </source>
</evidence>
<sequence>MPIRDISHRSRDPDFSRDFHVTSLPVRKTINTQQYGFTGNVLNRHWTLNVLIDFEVRTSFESLWSLVRITSFLNQSGKCRPLLKCRRCHRKGLQKGIDFDEIRGHKSFLLCLRGRLPRGKPMVETCFLAVRNDMIKPWFSSLVLLNLVYSSELGLDMLCKGFL</sequence>
<reference evidence="1 2" key="1">
    <citation type="journal article" date="2019" name="Sci. Rep.">
        <title>Orb-weaving spider Araneus ventricosus genome elucidates the spidroin gene catalogue.</title>
        <authorList>
            <person name="Kono N."/>
            <person name="Nakamura H."/>
            <person name="Ohtoshi R."/>
            <person name="Moran D.A.P."/>
            <person name="Shinohara A."/>
            <person name="Yoshida Y."/>
            <person name="Fujiwara M."/>
            <person name="Mori M."/>
            <person name="Tomita M."/>
            <person name="Arakawa K."/>
        </authorList>
    </citation>
    <scope>NUCLEOTIDE SEQUENCE [LARGE SCALE GENOMIC DNA]</scope>
</reference>
<evidence type="ECO:0000313" key="2">
    <source>
        <dbReference type="Proteomes" id="UP000499080"/>
    </source>
</evidence>
<keyword evidence="2" id="KW-1185">Reference proteome</keyword>
<protein>
    <submittedName>
        <fullName evidence="1">Uncharacterized protein</fullName>
    </submittedName>
</protein>
<dbReference type="AlphaFoldDB" id="A0A4Y2F1V9"/>
<name>A0A4Y2F1V9_ARAVE</name>
<comment type="caution">
    <text evidence="1">The sequence shown here is derived from an EMBL/GenBank/DDBJ whole genome shotgun (WGS) entry which is preliminary data.</text>
</comment>
<dbReference type="Proteomes" id="UP000499080">
    <property type="component" value="Unassembled WGS sequence"/>
</dbReference>